<dbReference type="EMBL" id="CP144143">
    <property type="protein sequence ID" value="WWC83394.1"/>
    <property type="molecule type" value="Genomic_DNA"/>
</dbReference>
<reference evidence="4" key="1">
    <citation type="submission" date="2024-01" db="EMBL/GenBank/DDBJ databases">
        <title>Mycovorax composti gen. nov. sp. nov., a member of the family Chitinophagaceae isolated from button mushroom compost.</title>
        <authorList>
            <person name="Thai M."/>
            <person name="Bell T.L."/>
            <person name="Kertesz M.A."/>
        </authorList>
    </citation>
    <scope>NUCLEOTIDE SEQUENCE [LARGE SCALE GENOMIC DNA]</scope>
    <source>
        <strain evidence="4">C216</strain>
    </source>
</reference>
<evidence type="ECO:0000313" key="3">
    <source>
        <dbReference type="EMBL" id="WWC83394.1"/>
    </source>
</evidence>
<keyword evidence="1" id="KW-0378">Hydrolase</keyword>
<sequence length="483" mass="54113">MNCLPFNKKVLACLISFLTILAFHFSSYAHIRLPHIIGSNMVLQQKSEAYLWGWANAAEKIYVTTSWNNHTDSVVADGNARWKIKLQTPAAGGPYSITLKGDNTIVLENIMIGEVWVCSGQSNMEWSSHQKLKQILDELPVSHNDNIRLFHVTKTTSPYPQDDLEGSWKICGPESLKGFSAVGYFFAKELQQKLNVPIGVINSSWGGTPAEAWTPAEIINNNETLLQAAKMLGTTPWWPTLPGYAYNAMIYPLTQFSIAGAIWYQGESNTTMPFTYSQLFSSMIKSWRAAWNKEFPFYYVQIAPYTYGNHNVGNLVREQQTKALSTPNTGMVVITDLVENVKDIHPSNKIDVAKRLAAYALAETYGQQVGIYKSPMFTRMDIKGDKAHLFFDNAPNGFKLSNGKTATEFYIAGSDKVFHPADVKIEKDRLIVSSKNVKQPEAVRFSFSNTSISNIFSKEGLPVAPFRTDNWSVDTTKIVEQPK</sequence>
<gene>
    <name evidence="3" type="ORF">PIECOFPK_01106</name>
</gene>
<dbReference type="InterPro" id="IPR036514">
    <property type="entry name" value="SGNH_hydro_sf"/>
</dbReference>
<accession>A0ABZ2EIS9</accession>
<organism evidence="3 4">
    <name type="scientific">Mycovorax composti</name>
    <dbReference type="NCBI Taxonomy" id="2962693"/>
    <lineage>
        <taxon>Bacteria</taxon>
        <taxon>Pseudomonadati</taxon>
        <taxon>Bacteroidota</taxon>
        <taxon>Chitinophagia</taxon>
        <taxon>Chitinophagales</taxon>
        <taxon>Chitinophagaceae</taxon>
        <taxon>Mycovorax</taxon>
    </lineage>
</organism>
<dbReference type="Pfam" id="PF03629">
    <property type="entry name" value="SASA"/>
    <property type="match status" value="1"/>
</dbReference>
<feature type="domain" description="Sialate O-acetylesterase" evidence="2">
    <location>
        <begin position="114"/>
        <end position="357"/>
    </location>
</feature>
<evidence type="ECO:0000259" key="2">
    <source>
        <dbReference type="Pfam" id="PF03629"/>
    </source>
</evidence>
<evidence type="ECO:0000256" key="1">
    <source>
        <dbReference type="ARBA" id="ARBA00022801"/>
    </source>
</evidence>
<dbReference type="PANTHER" id="PTHR22901:SF0">
    <property type="entry name" value="SIALATE O-ACETYLESTERASE"/>
    <property type="match status" value="1"/>
</dbReference>
<name>A0ABZ2EIS9_9BACT</name>
<dbReference type="Proteomes" id="UP001321305">
    <property type="component" value="Chromosome"/>
</dbReference>
<proteinExistence type="predicted"/>
<keyword evidence="4" id="KW-1185">Reference proteome</keyword>
<dbReference type="SUPFAM" id="SSF52266">
    <property type="entry name" value="SGNH hydrolase"/>
    <property type="match status" value="1"/>
</dbReference>
<dbReference type="InterPro" id="IPR039329">
    <property type="entry name" value="SIAE"/>
</dbReference>
<dbReference type="InterPro" id="IPR005181">
    <property type="entry name" value="SASA"/>
</dbReference>
<dbReference type="PANTHER" id="PTHR22901">
    <property type="entry name" value="SIALATE O-ACETYLESTERASE"/>
    <property type="match status" value="1"/>
</dbReference>
<dbReference type="Gene3D" id="3.40.50.1110">
    <property type="entry name" value="SGNH hydrolase"/>
    <property type="match status" value="1"/>
</dbReference>
<evidence type="ECO:0000313" key="4">
    <source>
        <dbReference type="Proteomes" id="UP001321305"/>
    </source>
</evidence>
<protein>
    <recommendedName>
        <fullName evidence="2">Sialate O-acetylesterase domain-containing protein</fullName>
    </recommendedName>
</protein>